<keyword evidence="2 5" id="KW-0540">Nuclease</keyword>
<organism evidence="9 12">
    <name type="scientific">Staphylococcus caeli</name>
    <dbReference type="NCBI Taxonomy" id="2201815"/>
    <lineage>
        <taxon>Bacteria</taxon>
        <taxon>Bacillati</taxon>
        <taxon>Bacillota</taxon>
        <taxon>Bacilli</taxon>
        <taxon>Bacillales</taxon>
        <taxon>Staphylococcaceae</taxon>
        <taxon>Staphylococcus</taxon>
    </lineage>
</organism>
<evidence type="ECO:0000259" key="8">
    <source>
        <dbReference type="Pfam" id="PF13742"/>
    </source>
</evidence>
<dbReference type="EMBL" id="FMPI01000013">
    <property type="protein sequence ID" value="SCT13527.1"/>
    <property type="molecule type" value="Genomic_DNA"/>
</dbReference>
<evidence type="ECO:0000313" key="9">
    <source>
        <dbReference type="EMBL" id="SCS22071.1"/>
    </source>
</evidence>
<comment type="subcellular location">
    <subcellularLocation>
        <location evidence="5 6">Cytoplasm</location>
    </subcellularLocation>
</comment>
<dbReference type="NCBIfam" id="TIGR00237">
    <property type="entry name" value="xseA"/>
    <property type="match status" value="1"/>
</dbReference>
<dbReference type="GO" id="GO:0005737">
    <property type="term" value="C:cytoplasm"/>
    <property type="evidence" value="ECO:0007669"/>
    <property type="project" value="UniProtKB-SubCell"/>
</dbReference>
<dbReference type="Pfam" id="PF02601">
    <property type="entry name" value="Exonuc_VII_L"/>
    <property type="match status" value="1"/>
</dbReference>
<comment type="subunit">
    <text evidence="5">Heterooligomer composed of large and small subunits.</text>
</comment>
<dbReference type="EC" id="3.1.11.6" evidence="5"/>
<evidence type="ECO:0000313" key="10">
    <source>
        <dbReference type="EMBL" id="SCT13527.1"/>
    </source>
</evidence>
<name>A0A1D4GAR7_9STAP</name>
<comment type="function">
    <text evidence="5">Bidirectionally degrades single-stranded DNA into large acid-insoluble oligonucleotides, which are then degraded further into small acid-soluble oligonucleotides.</text>
</comment>
<dbReference type="GO" id="GO:0008855">
    <property type="term" value="F:exodeoxyribonuclease VII activity"/>
    <property type="evidence" value="ECO:0007669"/>
    <property type="project" value="UniProtKB-UniRule"/>
</dbReference>
<protein>
    <recommendedName>
        <fullName evidence="5">Exodeoxyribonuclease 7 large subunit</fullName>
        <ecNumber evidence="5">3.1.11.6</ecNumber>
    </recommendedName>
    <alternativeName>
        <fullName evidence="5">Exodeoxyribonuclease VII large subunit</fullName>
        <shortName evidence="5">Exonuclease VII large subunit</shortName>
    </alternativeName>
</protein>
<dbReference type="AlphaFoldDB" id="A0A1D4GAR7"/>
<dbReference type="PANTHER" id="PTHR30008:SF0">
    <property type="entry name" value="EXODEOXYRIBONUCLEASE 7 LARGE SUBUNIT"/>
    <property type="match status" value="1"/>
</dbReference>
<reference evidence="10 11" key="1">
    <citation type="submission" date="2016-09" db="EMBL/GenBank/DDBJ databases">
        <authorList>
            <consortium name="Pathogen Informatics"/>
            <person name="Sun Q."/>
            <person name="Inoue M."/>
        </authorList>
    </citation>
    <scope>NUCLEOTIDE SEQUENCE [LARGE SCALE GENOMIC DNA]</scope>
    <source>
        <strain evidence="10 11">82C</strain>
    </source>
</reference>
<dbReference type="GO" id="GO:0006308">
    <property type="term" value="P:DNA catabolic process"/>
    <property type="evidence" value="ECO:0007669"/>
    <property type="project" value="UniProtKB-UniRule"/>
</dbReference>
<evidence type="ECO:0000256" key="6">
    <source>
        <dbReference type="RuleBase" id="RU004355"/>
    </source>
</evidence>
<keyword evidence="11" id="KW-1185">Reference proteome</keyword>
<dbReference type="Proteomes" id="UP000095412">
    <property type="component" value="Unassembled WGS sequence"/>
</dbReference>
<feature type="domain" description="OB-fold nucleic acid binding" evidence="8">
    <location>
        <begin position="7"/>
        <end position="101"/>
    </location>
</feature>
<comment type="similarity">
    <text evidence="5 6">Belongs to the XseA family.</text>
</comment>
<evidence type="ECO:0000256" key="3">
    <source>
        <dbReference type="ARBA" id="ARBA00022801"/>
    </source>
</evidence>
<evidence type="ECO:0000313" key="11">
    <source>
        <dbReference type="Proteomes" id="UP000095412"/>
    </source>
</evidence>
<dbReference type="InterPro" id="IPR025824">
    <property type="entry name" value="OB-fold_nuc-bd_dom"/>
</dbReference>
<evidence type="ECO:0000256" key="1">
    <source>
        <dbReference type="ARBA" id="ARBA00022490"/>
    </source>
</evidence>
<evidence type="ECO:0000256" key="5">
    <source>
        <dbReference type="HAMAP-Rule" id="MF_00378"/>
    </source>
</evidence>
<dbReference type="HAMAP" id="MF_00378">
    <property type="entry name" value="Exonuc_7_L"/>
    <property type="match status" value="1"/>
</dbReference>
<dbReference type="Proteomes" id="UP000095768">
    <property type="component" value="Unassembled WGS sequence"/>
</dbReference>
<evidence type="ECO:0000313" key="12">
    <source>
        <dbReference type="Proteomes" id="UP000095768"/>
    </source>
</evidence>
<feature type="domain" description="Exonuclease VII large subunit C-terminal" evidence="7">
    <location>
        <begin position="126"/>
        <end position="437"/>
    </location>
</feature>
<dbReference type="RefSeq" id="WP_069996007.1">
    <property type="nucleotide sequence ID" value="NZ_FMPG01000001.1"/>
</dbReference>
<accession>A0A1D4GAR7</accession>
<keyword evidence="4 5" id="KW-0269">Exonuclease</keyword>
<gene>
    <name evidence="5 9" type="primary">xseA</name>
    <name evidence="9" type="ORF">SAMEA2297795_00011</name>
    <name evidence="10" type="ORF">SAMEA2297796_01821</name>
</gene>
<dbReference type="InterPro" id="IPR020579">
    <property type="entry name" value="Exonuc_VII_lsu_C"/>
</dbReference>
<evidence type="ECO:0000256" key="4">
    <source>
        <dbReference type="ARBA" id="ARBA00022839"/>
    </source>
</evidence>
<dbReference type="PANTHER" id="PTHR30008">
    <property type="entry name" value="EXODEOXYRIBONUCLEASE 7 LARGE SUBUNIT"/>
    <property type="match status" value="1"/>
</dbReference>
<keyword evidence="1 5" id="KW-0963">Cytoplasm</keyword>
<dbReference type="EMBL" id="FMPG01000001">
    <property type="protein sequence ID" value="SCS22071.1"/>
    <property type="molecule type" value="Genomic_DNA"/>
</dbReference>
<dbReference type="CDD" id="cd04489">
    <property type="entry name" value="ExoVII_LU_OBF"/>
    <property type="match status" value="1"/>
</dbReference>
<dbReference type="Pfam" id="PF13742">
    <property type="entry name" value="tRNA_anti_2"/>
    <property type="match status" value="1"/>
</dbReference>
<dbReference type="InterPro" id="IPR003753">
    <property type="entry name" value="Exonuc_VII_L"/>
</dbReference>
<sequence length="448" mass="51436">MAEPQYLSVTTLTKYIKYKFDQDPHLQSVLIKGELSNFKKHSSGHLYFNVKDKNSVISAMMFKGSAAKIDFDPKEGDEVLLEARVSVYERRGNYQIYVNKMHIDGVGNLYQKLEQLKKKLTKEGFFDQNHKKLIPKFPKKIAVLTAGTGAAIRDIHTTINSRYPLAEQIQINTLVQGTQAKQDIIEKIAQADTLGVDTIIIGRGGGSIEDLWNFNEEDVVKAIYHCNTPIISAVGHETDFTLSDFVADVRAATPTQAAMMATPDQYEIRQYIQQTKLSLTRFIKQHMQQQRKHLEHVASYYKFQTPTLLYDQQIQKRDDLEKQLNFSASMMIKNHQQQLTLLNNKFNLKAFRQDINRNQLMNQQKRDELTKVIHNFITNQKQNLTRKLENLNNLSPTNTMLRGYSIISKKDSVITSTKDLSENDNIVLTMKDGLVDAQVKKVRCNDDE</sequence>
<evidence type="ECO:0000259" key="7">
    <source>
        <dbReference type="Pfam" id="PF02601"/>
    </source>
</evidence>
<keyword evidence="3 5" id="KW-0378">Hydrolase</keyword>
<evidence type="ECO:0000256" key="2">
    <source>
        <dbReference type="ARBA" id="ARBA00022722"/>
    </source>
</evidence>
<dbReference type="GO" id="GO:0009318">
    <property type="term" value="C:exodeoxyribonuclease VII complex"/>
    <property type="evidence" value="ECO:0007669"/>
    <property type="project" value="UniProtKB-UniRule"/>
</dbReference>
<dbReference type="GO" id="GO:0003676">
    <property type="term" value="F:nucleic acid binding"/>
    <property type="evidence" value="ECO:0007669"/>
    <property type="project" value="InterPro"/>
</dbReference>
<proteinExistence type="inferred from homology"/>
<reference evidence="9 12" key="2">
    <citation type="submission" date="2016-09" db="EMBL/GenBank/DDBJ databases">
        <authorList>
            <consortium name="Pathogen Informatics"/>
        </authorList>
    </citation>
    <scope>NUCLEOTIDE SEQUENCE [LARGE SCALE GENOMIC DNA]</scope>
    <source>
        <strain evidence="9 12">82B</strain>
    </source>
</reference>
<comment type="catalytic activity">
    <reaction evidence="5 6">
        <text>Exonucleolytic cleavage in either 5'- to 3'- or 3'- to 5'-direction to yield nucleoside 5'-phosphates.</text>
        <dbReference type="EC" id="3.1.11.6"/>
    </reaction>
</comment>
<dbReference type="OrthoDB" id="9802795at2"/>